<evidence type="ECO:0000256" key="2">
    <source>
        <dbReference type="SAM" id="Phobius"/>
    </source>
</evidence>
<feature type="transmembrane region" description="Helical" evidence="2">
    <location>
        <begin position="40"/>
        <end position="58"/>
    </location>
</feature>
<evidence type="ECO:0000313" key="4">
    <source>
        <dbReference type="Proteomes" id="UP000799770"/>
    </source>
</evidence>
<evidence type="ECO:0000313" key="3">
    <source>
        <dbReference type="EMBL" id="KAF2119630.1"/>
    </source>
</evidence>
<evidence type="ECO:0008006" key="5">
    <source>
        <dbReference type="Google" id="ProtNLM"/>
    </source>
</evidence>
<organism evidence="3 4">
    <name type="scientific">Lophiotrema nucula</name>
    <dbReference type="NCBI Taxonomy" id="690887"/>
    <lineage>
        <taxon>Eukaryota</taxon>
        <taxon>Fungi</taxon>
        <taxon>Dikarya</taxon>
        <taxon>Ascomycota</taxon>
        <taxon>Pezizomycotina</taxon>
        <taxon>Dothideomycetes</taxon>
        <taxon>Pleosporomycetidae</taxon>
        <taxon>Pleosporales</taxon>
        <taxon>Lophiotremataceae</taxon>
        <taxon>Lophiotrema</taxon>
    </lineage>
</organism>
<feature type="compositionally biased region" description="Low complexity" evidence="1">
    <location>
        <begin position="154"/>
        <end position="164"/>
    </location>
</feature>
<accession>A0A6A5ZJ37</accession>
<keyword evidence="2" id="KW-1133">Transmembrane helix</keyword>
<protein>
    <recommendedName>
        <fullName evidence="5">MARVEL domain-containing protein</fullName>
    </recommendedName>
</protein>
<sequence>MARNHSTPTEESDTGLLTRFVPARLKHGALYRWFLRFTRVLQFLSAIISLGIFSSRVYKVYRLVNSIKTRRGINGSLGAVEGILAAAALYTLIAMLLAFLKKNSSPGAARWLRWLWVVLDLAFVGAFIAVSVLTRPNGGPAGPHHCYSRSNLQGNGNNNAATGNTANSDPTCDLPWGTFILAIISTLLHAITAAFHEGREHHKRNKGIPLEEEKAMRQDRRYDGDNSYAGNGHTTHNGATSYEGNGHTMHNGDTLYEGNRRM</sequence>
<dbReference type="EMBL" id="ML977315">
    <property type="protein sequence ID" value="KAF2119630.1"/>
    <property type="molecule type" value="Genomic_DNA"/>
</dbReference>
<feature type="transmembrane region" description="Helical" evidence="2">
    <location>
        <begin position="112"/>
        <end position="133"/>
    </location>
</feature>
<feature type="transmembrane region" description="Helical" evidence="2">
    <location>
        <begin position="176"/>
        <end position="196"/>
    </location>
</feature>
<name>A0A6A5ZJ37_9PLEO</name>
<keyword evidence="4" id="KW-1185">Reference proteome</keyword>
<evidence type="ECO:0000256" key="1">
    <source>
        <dbReference type="SAM" id="MobiDB-lite"/>
    </source>
</evidence>
<dbReference type="AlphaFoldDB" id="A0A6A5ZJ37"/>
<keyword evidence="2" id="KW-0472">Membrane</keyword>
<reference evidence="3" key="1">
    <citation type="journal article" date="2020" name="Stud. Mycol.">
        <title>101 Dothideomycetes genomes: a test case for predicting lifestyles and emergence of pathogens.</title>
        <authorList>
            <person name="Haridas S."/>
            <person name="Albert R."/>
            <person name="Binder M."/>
            <person name="Bloem J."/>
            <person name="Labutti K."/>
            <person name="Salamov A."/>
            <person name="Andreopoulos B."/>
            <person name="Baker S."/>
            <person name="Barry K."/>
            <person name="Bills G."/>
            <person name="Bluhm B."/>
            <person name="Cannon C."/>
            <person name="Castanera R."/>
            <person name="Culley D."/>
            <person name="Daum C."/>
            <person name="Ezra D."/>
            <person name="Gonzalez J."/>
            <person name="Henrissat B."/>
            <person name="Kuo A."/>
            <person name="Liang C."/>
            <person name="Lipzen A."/>
            <person name="Lutzoni F."/>
            <person name="Magnuson J."/>
            <person name="Mondo S."/>
            <person name="Nolan M."/>
            <person name="Ohm R."/>
            <person name="Pangilinan J."/>
            <person name="Park H.-J."/>
            <person name="Ramirez L."/>
            <person name="Alfaro M."/>
            <person name="Sun H."/>
            <person name="Tritt A."/>
            <person name="Yoshinaga Y."/>
            <person name="Zwiers L.-H."/>
            <person name="Turgeon B."/>
            <person name="Goodwin S."/>
            <person name="Spatafora J."/>
            <person name="Crous P."/>
            <person name="Grigoriev I."/>
        </authorList>
    </citation>
    <scope>NUCLEOTIDE SEQUENCE</scope>
    <source>
        <strain evidence="3">CBS 627.86</strain>
    </source>
</reference>
<feature type="compositionally biased region" description="Polar residues" evidence="1">
    <location>
        <begin position="228"/>
        <end position="243"/>
    </location>
</feature>
<feature type="transmembrane region" description="Helical" evidence="2">
    <location>
        <begin position="78"/>
        <end position="100"/>
    </location>
</feature>
<feature type="region of interest" description="Disordered" evidence="1">
    <location>
        <begin position="226"/>
        <end position="262"/>
    </location>
</feature>
<keyword evidence="2" id="KW-0812">Transmembrane</keyword>
<gene>
    <name evidence="3" type="ORF">BDV96DRAFT_596327</name>
</gene>
<dbReference type="OrthoDB" id="5342507at2759"/>
<feature type="region of interest" description="Disordered" evidence="1">
    <location>
        <begin position="143"/>
        <end position="164"/>
    </location>
</feature>
<dbReference type="Proteomes" id="UP000799770">
    <property type="component" value="Unassembled WGS sequence"/>
</dbReference>
<proteinExistence type="predicted"/>